<evidence type="ECO:0000313" key="16">
    <source>
        <dbReference type="Proteomes" id="UP000462885"/>
    </source>
</evidence>
<dbReference type="Proteomes" id="UP001181258">
    <property type="component" value="Unassembled WGS sequence"/>
</dbReference>
<dbReference type="PROSITE" id="PS51257">
    <property type="entry name" value="PROKAR_LIPOPROTEIN"/>
    <property type="match status" value="1"/>
</dbReference>
<reference evidence="11 13" key="1">
    <citation type="journal article" date="2016" name="Nat. Biotechnol.">
        <title>Measurement of bacterial replication rates in microbial communities.</title>
        <authorList>
            <person name="Brown C.T."/>
            <person name="Olm M.R."/>
            <person name="Thomas B.C."/>
            <person name="Banfield J.F."/>
        </authorList>
    </citation>
    <scope>NUCLEOTIDE SEQUENCE [LARGE SCALE GENOMIC DNA]</scope>
    <source>
        <strain evidence="11">42_262</strain>
    </source>
</reference>
<evidence type="ECO:0000313" key="12">
    <source>
        <dbReference type="EMBL" id="RHH73422.1"/>
    </source>
</evidence>
<dbReference type="InterPro" id="IPR012944">
    <property type="entry name" value="SusD_RagB_dom"/>
</dbReference>
<reference evidence="8 16" key="4">
    <citation type="submission" date="2019-10" db="EMBL/GenBank/DDBJ databases">
        <title>Genome Sequence and Assembly of iSURF_14.</title>
        <authorList>
            <person name="Wucher B.R."/>
            <person name="Ruoff K.L."/>
            <person name="Price C.E."/>
            <person name="Valls R.R."/>
            <person name="O'Toole G.A."/>
        </authorList>
    </citation>
    <scope>NUCLEOTIDE SEQUENCE [LARGE SCALE GENOMIC DNA]</scope>
    <source>
        <strain evidence="8 16">ANK132K_3B</strain>
    </source>
</reference>
<evidence type="ECO:0000313" key="10">
    <source>
        <dbReference type="EMBL" id="MDU0248763.1"/>
    </source>
</evidence>
<reference evidence="12 14" key="2">
    <citation type="submission" date="2018-08" db="EMBL/GenBank/DDBJ databases">
        <title>A genome reference for cultivated species of the human gut microbiota.</title>
        <authorList>
            <person name="Zou Y."/>
            <person name="Xue W."/>
            <person name="Luo G."/>
        </authorList>
    </citation>
    <scope>NUCLEOTIDE SEQUENCE [LARGE SCALE GENOMIC DNA]</scope>
    <source>
        <strain evidence="12 14">AM16-6</strain>
    </source>
</reference>
<evidence type="ECO:0000256" key="3">
    <source>
        <dbReference type="ARBA" id="ARBA00022729"/>
    </source>
</evidence>
<dbReference type="GO" id="GO:0009279">
    <property type="term" value="C:cell outer membrane"/>
    <property type="evidence" value="ECO:0007669"/>
    <property type="project" value="UniProtKB-SubCell"/>
</dbReference>
<comment type="similarity">
    <text evidence="2">Belongs to the SusD family.</text>
</comment>
<keyword evidence="4" id="KW-0472">Membrane</keyword>
<dbReference type="EMBL" id="QRKA01000047">
    <property type="protein sequence ID" value="RHH73422.1"/>
    <property type="molecule type" value="Genomic_DNA"/>
</dbReference>
<comment type="subcellular location">
    <subcellularLocation>
        <location evidence="1">Cell outer membrane</location>
    </subcellularLocation>
</comment>
<gene>
    <name evidence="11" type="ORF">BHV80_06215</name>
    <name evidence="12" type="ORF">DW193_21100</name>
    <name evidence="8" type="ORF">F9Z94_23085</name>
    <name evidence="7" type="ORF">GAS29_21465</name>
    <name evidence="9" type="ORF">RVH43_07920</name>
    <name evidence="10" type="ORF">RVY68_08740</name>
</gene>
<proteinExistence type="inferred from homology"/>
<feature type="domain" description="RagB/SusD" evidence="6">
    <location>
        <begin position="294"/>
        <end position="557"/>
    </location>
</feature>
<organism evidence="11 13">
    <name type="scientific">Phocaeicola vulgatus</name>
    <name type="common">Bacteroides vulgatus</name>
    <dbReference type="NCBI Taxonomy" id="821"/>
    <lineage>
        <taxon>Bacteria</taxon>
        <taxon>Pseudomonadati</taxon>
        <taxon>Bacteroidota</taxon>
        <taxon>Bacteroidia</taxon>
        <taxon>Bacteroidales</taxon>
        <taxon>Bacteroidaceae</taxon>
        <taxon>Phocaeicola</taxon>
    </lineage>
</organism>
<dbReference type="Proteomes" id="UP000186631">
    <property type="component" value="Unassembled WGS sequence"/>
</dbReference>
<evidence type="ECO:0000313" key="8">
    <source>
        <dbReference type="EMBL" id="KAB5428154.1"/>
    </source>
</evidence>
<evidence type="ECO:0000313" key="15">
    <source>
        <dbReference type="Proteomes" id="UP000441522"/>
    </source>
</evidence>
<evidence type="ECO:0000313" key="7">
    <source>
        <dbReference type="EMBL" id="KAB3851740.1"/>
    </source>
</evidence>
<evidence type="ECO:0000313" key="14">
    <source>
        <dbReference type="Proteomes" id="UP000283713"/>
    </source>
</evidence>
<comment type="caution">
    <text evidence="11">The sequence shown here is derived from an EMBL/GenBank/DDBJ whole genome shotgun (WGS) entry which is preliminary data.</text>
</comment>
<evidence type="ECO:0000259" key="6">
    <source>
        <dbReference type="Pfam" id="PF07980"/>
    </source>
</evidence>
<dbReference type="Proteomes" id="UP000283713">
    <property type="component" value="Unassembled WGS sequence"/>
</dbReference>
<dbReference type="EMBL" id="WCIF01000074">
    <property type="protein sequence ID" value="KAB5428154.1"/>
    <property type="molecule type" value="Genomic_DNA"/>
</dbReference>
<dbReference type="EMBL" id="MNQV01000141">
    <property type="protein sequence ID" value="OKZ51203.1"/>
    <property type="molecule type" value="Genomic_DNA"/>
</dbReference>
<evidence type="ECO:0000256" key="2">
    <source>
        <dbReference type="ARBA" id="ARBA00006275"/>
    </source>
</evidence>
<reference evidence="10" key="5">
    <citation type="submission" date="2023-10" db="EMBL/GenBank/DDBJ databases">
        <title>Genome of potential pathogenic bacteria in Crohn's disease.</title>
        <authorList>
            <person name="Rodriguez-Palacios A."/>
        </authorList>
    </citation>
    <scope>NUCLEOTIDE SEQUENCE</scope>
    <source>
        <strain evidence="10">CavFT-hAR107</strain>
    </source>
</reference>
<keyword evidence="5" id="KW-0998">Cell outer membrane</keyword>
<dbReference type="EMBL" id="JAWDET010000006">
    <property type="protein sequence ID" value="MDU0240550.1"/>
    <property type="molecule type" value="Genomic_DNA"/>
</dbReference>
<evidence type="ECO:0000256" key="5">
    <source>
        <dbReference type="ARBA" id="ARBA00023237"/>
    </source>
</evidence>
<dbReference type="Proteomes" id="UP000441522">
    <property type="component" value="Unassembled WGS sequence"/>
</dbReference>
<dbReference type="EMBL" id="JAWDHD010000009">
    <property type="protein sequence ID" value="MDU0248763.1"/>
    <property type="molecule type" value="Genomic_DNA"/>
</dbReference>
<dbReference type="Gene3D" id="1.25.40.390">
    <property type="match status" value="1"/>
</dbReference>
<evidence type="ECO:0000313" key="11">
    <source>
        <dbReference type="EMBL" id="OKZ51203.1"/>
    </source>
</evidence>
<name>A0A174K3N0_PHOVU</name>
<evidence type="ECO:0000313" key="9">
    <source>
        <dbReference type="EMBL" id="MDU0240550.1"/>
    </source>
</evidence>
<reference evidence="7 15" key="3">
    <citation type="journal article" date="2019" name="Nat. Med.">
        <title>A library of human gut bacterial isolates paired with longitudinal multiomics data enables mechanistic microbiome research.</title>
        <authorList>
            <person name="Poyet M."/>
            <person name="Groussin M."/>
            <person name="Gibbons S.M."/>
            <person name="Avila-Pacheco J."/>
            <person name="Jiang X."/>
            <person name="Kearney S.M."/>
            <person name="Perrotta A.R."/>
            <person name="Berdy B."/>
            <person name="Zhao S."/>
            <person name="Lieberman T.D."/>
            <person name="Swanson P.K."/>
            <person name="Smith M."/>
            <person name="Roesemann S."/>
            <person name="Alexander J.E."/>
            <person name="Rich S.A."/>
            <person name="Livny J."/>
            <person name="Vlamakis H."/>
            <person name="Clish C."/>
            <person name="Bullock K."/>
            <person name="Deik A."/>
            <person name="Scott J."/>
            <person name="Pierce K.A."/>
            <person name="Xavier R.J."/>
            <person name="Alm E.J."/>
        </authorList>
    </citation>
    <scope>NUCLEOTIDE SEQUENCE [LARGE SCALE GENOMIC DNA]</scope>
    <source>
        <strain evidence="7 15">BIOML-A5</strain>
    </source>
</reference>
<dbReference type="SUPFAM" id="SSF48452">
    <property type="entry name" value="TPR-like"/>
    <property type="match status" value="1"/>
</dbReference>
<accession>A0A174K3N0</accession>
<dbReference type="Pfam" id="PF07980">
    <property type="entry name" value="SusD_RagB"/>
    <property type="match status" value="1"/>
</dbReference>
<dbReference type="Proteomes" id="UP000462885">
    <property type="component" value="Unassembled WGS sequence"/>
</dbReference>
<dbReference type="RefSeq" id="WP_005852365.1">
    <property type="nucleotide sequence ID" value="NZ_BAABZK010000001.1"/>
</dbReference>
<dbReference type="AlphaFoldDB" id="A0A174K3N0"/>
<evidence type="ECO:0000313" key="13">
    <source>
        <dbReference type="Proteomes" id="UP000186631"/>
    </source>
</evidence>
<dbReference type="EMBL" id="WCWW01000085">
    <property type="protein sequence ID" value="KAB3851740.1"/>
    <property type="molecule type" value="Genomic_DNA"/>
</dbReference>
<protein>
    <submittedName>
        <fullName evidence="11">RagB/SusD family nutrient uptake outer membrane protein</fullName>
    </submittedName>
</protein>
<sequence>MKLKYVLYMAAALSLTGCNDSFLERGPQNLNDQSFWISVNDLKAYANAFYGLIPGGVSVLDDTDSDIQVPNDINSFLWGQYVVPTEGGVWQKSNWQNIRNINYFMTHYQSVQAAEADVNIYVAEMRFFRALEYFNKIQLLGDVPWLEVDLNVDSEELYGPKMKRNQVFQKIIEDLDFAIQWLPEAGSEEANRLNKDIARHVKARFCLNEGTHYKYHDELEYASEAEKWLQMAATESDKLITSGRYEIYNTGHPQEDYFNMYRIDDKSDLKEAVLYVDYKTNIREHNMAAAGREAGCGFSKSFVESFLCSDGLPISLSNKYLGDETMRKETANRDPRLKQLILTNDFPTNVTDDLKDSTFVVNEDEFITQHCFTGYRPIKGFNPIYSQALYMKSSFDGIAYRYAETLLINAEAKAELNTITNADLDRTVNQLRDRVGMPHLTVNVGFTDPKWPDWGYSLSPVLQEIRRERCIELAGEGFRFNDLKRWKAGKLLNNVLTYVGKRKPDGNLAIVYPNYTNPDLSYQAGKSRTWEDKMYLYPIPTGELQRNPQLLPQNPGW</sequence>
<dbReference type="Proteomes" id="UP001181239">
    <property type="component" value="Unassembled WGS sequence"/>
</dbReference>
<dbReference type="InterPro" id="IPR011990">
    <property type="entry name" value="TPR-like_helical_dom_sf"/>
</dbReference>
<evidence type="ECO:0000256" key="4">
    <source>
        <dbReference type="ARBA" id="ARBA00023136"/>
    </source>
</evidence>
<keyword evidence="3" id="KW-0732">Signal</keyword>
<evidence type="ECO:0000256" key="1">
    <source>
        <dbReference type="ARBA" id="ARBA00004442"/>
    </source>
</evidence>
<reference evidence="9" key="6">
    <citation type="submission" date="2023-10" db="EMBL/GenBank/DDBJ databases">
        <title>Genome of Potential pathogenic bacteria in Crohn's disease.</title>
        <authorList>
            <person name="Rodriguez-Palacios A."/>
        </authorList>
    </citation>
    <scope>NUCLEOTIDE SEQUENCE</scope>
    <source>
        <strain evidence="9">CavFT-hAR11</strain>
    </source>
</reference>